<evidence type="ECO:0000256" key="3">
    <source>
        <dbReference type="ARBA" id="ARBA00022603"/>
    </source>
</evidence>
<keyword evidence="4 10" id="KW-0808">Transferase</keyword>
<dbReference type="Pfam" id="PF02475">
    <property type="entry name" value="TRM5-TYW2_MTfase"/>
    <property type="match status" value="1"/>
</dbReference>
<name>A0AB34J6R3_PRYPA</name>
<evidence type="ECO:0000256" key="2">
    <source>
        <dbReference type="ARBA" id="ARBA00022490"/>
    </source>
</evidence>
<keyword evidence="8 10" id="KW-0539">Nucleus</keyword>
<dbReference type="PANTHER" id="PTHR23245">
    <property type="entry name" value="TRNA METHYLTRANSFERASE"/>
    <property type="match status" value="1"/>
</dbReference>
<evidence type="ECO:0000256" key="4">
    <source>
        <dbReference type="ARBA" id="ARBA00022679"/>
    </source>
</evidence>
<keyword evidence="2 10" id="KW-0963">Cytoplasm</keyword>
<dbReference type="PROSITE" id="PS51684">
    <property type="entry name" value="SAM_MT_TRM5_TYW2"/>
    <property type="match status" value="1"/>
</dbReference>
<accession>A0AB34J6R3</accession>
<keyword evidence="3 10" id="KW-0489">Methyltransferase</keyword>
<comment type="subcellular location">
    <subcellularLocation>
        <location evidence="10">Mitochondrion matrix</location>
    </subcellularLocation>
    <subcellularLocation>
        <location evidence="10">Nucleus</location>
    </subcellularLocation>
    <subcellularLocation>
        <location evidence="10">Cytoplasm</location>
    </subcellularLocation>
    <text evidence="10">Predominantly in the mitochondria and in the nucleus.</text>
</comment>
<comment type="similarity">
    <text evidence="10">Belongs to the TRM5 / TYW2 family.</text>
</comment>
<gene>
    <name evidence="12" type="ORF">AB1Y20_004052</name>
</gene>
<evidence type="ECO:0000256" key="8">
    <source>
        <dbReference type="ARBA" id="ARBA00023242"/>
    </source>
</evidence>
<dbReference type="Gene3D" id="3.30.300.110">
    <property type="entry name" value="Met-10+ protein-like domains"/>
    <property type="match status" value="1"/>
</dbReference>
<feature type="domain" description="SAM-dependent methyltransferase TRM5/TYW2-type" evidence="11">
    <location>
        <begin position="124"/>
        <end position="392"/>
    </location>
</feature>
<feature type="binding site" evidence="10">
    <location>
        <position position="311"/>
    </location>
    <ligand>
        <name>S-adenosyl-L-methionine</name>
        <dbReference type="ChEBI" id="CHEBI:59789"/>
    </ligand>
</feature>
<dbReference type="GO" id="GO:0002939">
    <property type="term" value="P:tRNA N1-guanine methylation"/>
    <property type="evidence" value="ECO:0007669"/>
    <property type="project" value="TreeGrafter"/>
</dbReference>
<reference evidence="12 13" key="1">
    <citation type="journal article" date="2024" name="Science">
        <title>Giant polyketide synthase enzymes in the biosynthesis of giant marine polyether toxins.</title>
        <authorList>
            <person name="Fallon T.R."/>
            <person name="Shende V.V."/>
            <person name="Wierzbicki I.H."/>
            <person name="Pendleton A.L."/>
            <person name="Watervoot N.F."/>
            <person name="Auber R.P."/>
            <person name="Gonzalez D.J."/>
            <person name="Wisecaver J.H."/>
            <person name="Moore B.S."/>
        </authorList>
    </citation>
    <scope>NUCLEOTIDE SEQUENCE [LARGE SCALE GENOMIC DNA]</scope>
    <source>
        <strain evidence="12 13">12B1</strain>
    </source>
</reference>
<dbReference type="PANTHER" id="PTHR23245:SF36">
    <property type="entry name" value="TRNA (GUANINE(37)-N1)-METHYLTRANSFERASE"/>
    <property type="match status" value="1"/>
</dbReference>
<dbReference type="InterPro" id="IPR056744">
    <property type="entry name" value="TRM5/TYW2-like_N"/>
</dbReference>
<comment type="subunit">
    <text evidence="10">Monomer.</text>
</comment>
<dbReference type="Pfam" id="PF25133">
    <property type="entry name" value="TYW2_N_2"/>
    <property type="match status" value="1"/>
</dbReference>
<dbReference type="InterPro" id="IPR056743">
    <property type="entry name" value="TRM5-TYW2-like_MTfase"/>
</dbReference>
<comment type="caution">
    <text evidence="10">Lacks conserved residue(s) required for the propagation of feature annotation.</text>
</comment>
<dbReference type="GO" id="GO:0005759">
    <property type="term" value="C:mitochondrial matrix"/>
    <property type="evidence" value="ECO:0007669"/>
    <property type="project" value="UniProtKB-SubCell"/>
</dbReference>
<keyword evidence="5 10" id="KW-0949">S-adenosyl-L-methionine</keyword>
<dbReference type="GO" id="GO:0052906">
    <property type="term" value="F:tRNA (guanine(37)-N1)-methyltransferase activity"/>
    <property type="evidence" value="ECO:0007669"/>
    <property type="project" value="UniProtKB-UniRule"/>
</dbReference>
<evidence type="ECO:0000256" key="6">
    <source>
        <dbReference type="ARBA" id="ARBA00022694"/>
    </source>
</evidence>
<dbReference type="EMBL" id="JBGBPQ010000012">
    <property type="protein sequence ID" value="KAL1514977.1"/>
    <property type="molecule type" value="Genomic_DNA"/>
</dbReference>
<feature type="binding site" evidence="10">
    <location>
        <begin position="251"/>
        <end position="252"/>
    </location>
    <ligand>
        <name>S-adenosyl-L-methionine</name>
        <dbReference type="ChEBI" id="CHEBI:59789"/>
    </ligand>
</feature>
<proteinExistence type="inferred from homology"/>
<keyword evidence="13" id="KW-1185">Reference proteome</keyword>
<evidence type="ECO:0000313" key="13">
    <source>
        <dbReference type="Proteomes" id="UP001515480"/>
    </source>
</evidence>
<evidence type="ECO:0000256" key="5">
    <source>
        <dbReference type="ARBA" id="ARBA00022691"/>
    </source>
</evidence>
<comment type="similarity">
    <text evidence="1">Belongs to the class I-like SAM-binding methyltransferase superfamily. TRM5/TYW2 family.</text>
</comment>
<keyword evidence="7 10" id="KW-0496">Mitochondrion</keyword>
<comment type="catalytic activity">
    <reaction evidence="9 10">
        <text>guanosine(37) in tRNA + S-adenosyl-L-methionine = N(1)-methylguanosine(37) in tRNA + S-adenosyl-L-homocysteine + H(+)</text>
        <dbReference type="Rhea" id="RHEA:36899"/>
        <dbReference type="Rhea" id="RHEA-COMP:10145"/>
        <dbReference type="Rhea" id="RHEA-COMP:10147"/>
        <dbReference type="ChEBI" id="CHEBI:15378"/>
        <dbReference type="ChEBI" id="CHEBI:57856"/>
        <dbReference type="ChEBI" id="CHEBI:59789"/>
        <dbReference type="ChEBI" id="CHEBI:73542"/>
        <dbReference type="ChEBI" id="CHEBI:74269"/>
        <dbReference type="EC" id="2.1.1.228"/>
    </reaction>
</comment>
<dbReference type="GO" id="GO:0070901">
    <property type="term" value="P:mitochondrial tRNA methylation"/>
    <property type="evidence" value="ECO:0007669"/>
    <property type="project" value="UniProtKB-ARBA"/>
</dbReference>
<dbReference type="EC" id="2.1.1.228" evidence="10"/>
<sequence>MACASCLDRESFSTVLDLIALRIPAQKCTAFQRRLQGHILQKPKVRPIIADPSPGANTTTRLLLLSEEVKSLEMLELPRELRDYVHAEGATAVVHPLTLGYDLLSVEQVLRALLPQGMEVPSSFEQVGHIAHVNLRECHMPYKQLIGQVLLDKNSRVRTVVNKVDSISNEFRVFPMEVIAGEESLVTQVKENGATFQLDFGQVYWNSRLEREHRRVVELLHPSEVVCDMMAGIGPFAVPAALRGCKVYANDLNPKSYEYLCANVRSNHVEARVAMYNQCARAFFRALMQPDSAPLQPEPLRFGPFSHVLMNLPASALEFLDVFVGAFHRSTWRAPLPRVHCYCFSKSDDPAADVIAQAEHILGCSIPGAEARIVRDVAPQKLMMCVTFVVPDCIAWQESSSSGSVESEADCKRQRTEG</sequence>
<dbReference type="Proteomes" id="UP001515480">
    <property type="component" value="Unassembled WGS sequence"/>
</dbReference>
<evidence type="ECO:0000313" key="12">
    <source>
        <dbReference type="EMBL" id="KAL1514977.1"/>
    </source>
</evidence>
<organism evidence="12 13">
    <name type="scientific">Prymnesium parvum</name>
    <name type="common">Toxic golden alga</name>
    <dbReference type="NCBI Taxonomy" id="97485"/>
    <lineage>
        <taxon>Eukaryota</taxon>
        <taxon>Haptista</taxon>
        <taxon>Haptophyta</taxon>
        <taxon>Prymnesiophyceae</taxon>
        <taxon>Prymnesiales</taxon>
        <taxon>Prymnesiaceae</taxon>
        <taxon>Prymnesium</taxon>
    </lineage>
</organism>
<comment type="function">
    <text evidence="10">Specifically methylates the N1 position of guanosine-37 in various cytoplasmic and mitochondrial tRNAs. Methylation is not dependent on the nature of the nucleoside 5' of the target nucleoside. This is the first step in the biosynthesis of wybutosine (yW), a modified base adjacent to the anticodon of tRNAs and required for accurate decoding.</text>
</comment>
<evidence type="ECO:0000259" key="11">
    <source>
        <dbReference type="PROSITE" id="PS51684"/>
    </source>
</evidence>
<evidence type="ECO:0000256" key="9">
    <source>
        <dbReference type="ARBA" id="ARBA00047783"/>
    </source>
</evidence>
<evidence type="ECO:0000256" key="7">
    <source>
        <dbReference type="ARBA" id="ARBA00023128"/>
    </source>
</evidence>
<evidence type="ECO:0000256" key="10">
    <source>
        <dbReference type="HAMAP-Rule" id="MF_03152"/>
    </source>
</evidence>
<dbReference type="HAMAP" id="MF_03152">
    <property type="entry name" value="TRM5"/>
    <property type="match status" value="1"/>
</dbReference>
<evidence type="ECO:0000256" key="1">
    <source>
        <dbReference type="ARBA" id="ARBA00009775"/>
    </source>
</evidence>
<feature type="binding site" evidence="10">
    <location>
        <position position="213"/>
    </location>
    <ligand>
        <name>S-adenosyl-L-methionine</name>
        <dbReference type="ChEBI" id="CHEBI:59789"/>
    </ligand>
</feature>
<dbReference type="FunFam" id="3.30.300.110:FF:000001">
    <property type="entry name" value="tRNA (guanine(37)-N1)-methyltransferase"/>
    <property type="match status" value="1"/>
</dbReference>
<comment type="caution">
    <text evidence="12">The sequence shown here is derived from an EMBL/GenBank/DDBJ whole genome shotgun (WGS) entry which is preliminary data.</text>
</comment>
<dbReference type="Gene3D" id="3.40.50.150">
    <property type="entry name" value="Vaccinia Virus protein VP39"/>
    <property type="match status" value="1"/>
</dbReference>
<keyword evidence="6 10" id="KW-0819">tRNA processing</keyword>
<dbReference type="InterPro" id="IPR030382">
    <property type="entry name" value="MeTrfase_TRM5/TYW2"/>
</dbReference>
<dbReference type="InterPro" id="IPR025792">
    <property type="entry name" value="tRNA_Gua_MeTrfase_euk"/>
</dbReference>
<dbReference type="AlphaFoldDB" id="A0AB34J6R3"/>
<protein>
    <recommendedName>
        <fullName evidence="10">tRNA (guanine(37)-N1)-methyltransferase</fullName>
        <ecNumber evidence="10">2.1.1.228</ecNumber>
    </recommendedName>
    <alternativeName>
        <fullName evidence="10">M1G-methyltransferase</fullName>
    </alternativeName>
    <alternativeName>
        <fullName evidence="10">tRNA [GM37] methyltransferase</fullName>
    </alternativeName>
    <alternativeName>
        <fullName evidence="10">tRNA methyltransferase 5 homolog</fullName>
    </alternativeName>
</protein>
<dbReference type="InterPro" id="IPR029063">
    <property type="entry name" value="SAM-dependent_MTases_sf"/>
</dbReference>
<dbReference type="SUPFAM" id="SSF53335">
    <property type="entry name" value="S-adenosyl-L-methionine-dependent methyltransferases"/>
    <property type="match status" value="1"/>
</dbReference>
<dbReference type="GO" id="GO:0005634">
    <property type="term" value="C:nucleus"/>
    <property type="evidence" value="ECO:0007669"/>
    <property type="project" value="UniProtKB-SubCell"/>
</dbReference>